<proteinExistence type="inferred from homology"/>
<dbReference type="InterPro" id="IPR002941">
    <property type="entry name" value="DNA_methylase_N4/N6"/>
</dbReference>
<dbReference type="Pfam" id="PF01555">
    <property type="entry name" value="N6_N4_Mtase"/>
    <property type="match status" value="1"/>
</dbReference>
<dbReference type="EC" id="2.1.1.-" evidence="3"/>
<reference evidence="6 7" key="1">
    <citation type="submission" date="2018-08" db="EMBL/GenBank/DDBJ databases">
        <title>Sequencing the genomes of 1000 actinobacteria strains.</title>
        <authorList>
            <person name="Klenk H.-P."/>
        </authorList>
    </citation>
    <scope>NUCLEOTIDE SEQUENCE [LARGE SCALE GENOMIC DNA]</scope>
    <source>
        <strain evidence="6 7">DSM 22891</strain>
    </source>
</reference>
<keyword evidence="7" id="KW-1185">Reference proteome</keyword>
<dbReference type="SUPFAM" id="SSF53335">
    <property type="entry name" value="S-adenosyl-L-methionine-dependent methyltransferases"/>
    <property type="match status" value="1"/>
</dbReference>
<dbReference type="Proteomes" id="UP000256485">
    <property type="component" value="Unassembled WGS sequence"/>
</dbReference>
<dbReference type="InterPro" id="IPR001091">
    <property type="entry name" value="RM_Methyltransferase"/>
</dbReference>
<evidence type="ECO:0000313" key="6">
    <source>
        <dbReference type="EMBL" id="REF35626.1"/>
    </source>
</evidence>
<dbReference type="GO" id="GO:0003677">
    <property type="term" value="F:DNA binding"/>
    <property type="evidence" value="ECO:0007669"/>
    <property type="project" value="InterPro"/>
</dbReference>
<evidence type="ECO:0000256" key="3">
    <source>
        <dbReference type="RuleBase" id="RU362026"/>
    </source>
</evidence>
<evidence type="ECO:0000256" key="1">
    <source>
        <dbReference type="ARBA" id="ARBA00022603"/>
    </source>
</evidence>
<dbReference type="PRINTS" id="PR00508">
    <property type="entry name" value="S21N4MTFRASE"/>
</dbReference>
<sequence>MEDHGTVRDDHTPSASQPPFDLHVGDALTAYSRWPTPVTIISDGAYGVRGFHGDPAGPEGLVDWYRPHVERWSRAAHPATTLWFWNTEVGWANVHPLLVEHGWDYVQTITWDKGIAHVAGNVNSRSIRRFPVVSEICVLYQRRFVVETPDGPLPVQEWLRREWLRTGLPLSKANEACGVRNAATRKYLTRDWVWYWPPGRMLERLAKYANEHGEPTGWPYFSLDGKSILTAKQWDSLRYRWNHQHGLTNVWRRGPLHDEERLKGTRRRVAPRVHRTTPASSAHLNQKPLEFMERLVRAVTEPGDVVWEPFGGLASASVAAVTLGRRAYVAEIDAEFAALARERLQAAWEAVRRDATTGT</sequence>
<gene>
    <name evidence="6" type="ORF">DFJ64_1009</name>
</gene>
<organism evidence="6 7">
    <name type="scientific">Thermasporomyces composti</name>
    <dbReference type="NCBI Taxonomy" id="696763"/>
    <lineage>
        <taxon>Bacteria</taxon>
        <taxon>Bacillati</taxon>
        <taxon>Actinomycetota</taxon>
        <taxon>Actinomycetes</taxon>
        <taxon>Propionibacteriales</taxon>
        <taxon>Nocardioidaceae</taxon>
        <taxon>Thermasporomyces</taxon>
    </lineage>
</organism>
<comment type="similarity">
    <text evidence="3">Belongs to the N(4)/N(6)-methyltransferase family.</text>
</comment>
<keyword evidence="2 6" id="KW-0808">Transferase</keyword>
<dbReference type="AlphaFoldDB" id="A0A3D9V2L3"/>
<dbReference type="GO" id="GO:0008170">
    <property type="term" value="F:N-methyltransferase activity"/>
    <property type="evidence" value="ECO:0007669"/>
    <property type="project" value="InterPro"/>
</dbReference>
<feature type="domain" description="DNA methylase N-4/N-6" evidence="5">
    <location>
        <begin position="53"/>
        <end position="341"/>
    </location>
</feature>
<feature type="compositionally biased region" description="Basic and acidic residues" evidence="4">
    <location>
        <begin position="1"/>
        <end position="12"/>
    </location>
</feature>
<evidence type="ECO:0000256" key="4">
    <source>
        <dbReference type="SAM" id="MobiDB-lite"/>
    </source>
</evidence>
<dbReference type="InterPro" id="IPR029063">
    <property type="entry name" value="SAM-dependent_MTases_sf"/>
</dbReference>
<comment type="caution">
    <text evidence="6">The sequence shown here is derived from an EMBL/GenBank/DDBJ whole genome shotgun (WGS) entry which is preliminary data.</text>
</comment>
<accession>A0A3D9V2L3</accession>
<dbReference type="RefSeq" id="WP_170152497.1">
    <property type="nucleotide sequence ID" value="NZ_QTUC01000001.1"/>
</dbReference>
<feature type="region of interest" description="Disordered" evidence="4">
    <location>
        <begin position="1"/>
        <end position="21"/>
    </location>
</feature>
<protein>
    <recommendedName>
        <fullName evidence="3">Methyltransferase</fullName>
        <ecNumber evidence="3">2.1.1.-</ecNumber>
    </recommendedName>
</protein>
<keyword evidence="1 6" id="KW-0489">Methyltransferase</keyword>
<dbReference type="EMBL" id="QTUC01000001">
    <property type="protein sequence ID" value="REF35626.1"/>
    <property type="molecule type" value="Genomic_DNA"/>
</dbReference>
<evidence type="ECO:0000256" key="2">
    <source>
        <dbReference type="ARBA" id="ARBA00022679"/>
    </source>
</evidence>
<evidence type="ECO:0000259" key="5">
    <source>
        <dbReference type="Pfam" id="PF01555"/>
    </source>
</evidence>
<evidence type="ECO:0000313" key="7">
    <source>
        <dbReference type="Proteomes" id="UP000256485"/>
    </source>
</evidence>
<dbReference type="GO" id="GO:0032259">
    <property type="term" value="P:methylation"/>
    <property type="evidence" value="ECO:0007669"/>
    <property type="project" value="UniProtKB-KW"/>
</dbReference>
<dbReference type="Gene3D" id="3.40.50.150">
    <property type="entry name" value="Vaccinia Virus protein VP39"/>
    <property type="match status" value="1"/>
</dbReference>
<name>A0A3D9V2L3_THECX</name>